<dbReference type="EMBL" id="LAZR01042397">
    <property type="protein sequence ID" value="KKL09627.1"/>
    <property type="molecule type" value="Genomic_DNA"/>
</dbReference>
<gene>
    <name evidence="1" type="ORF">LCGC14_2563980</name>
</gene>
<protein>
    <submittedName>
        <fullName evidence="1">Uncharacterized protein</fullName>
    </submittedName>
</protein>
<accession>A0A0F9B741</accession>
<organism evidence="1">
    <name type="scientific">marine sediment metagenome</name>
    <dbReference type="NCBI Taxonomy" id="412755"/>
    <lineage>
        <taxon>unclassified sequences</taxon>
        <taxon>metagenomes</taxon>
        <taxon>ecological metagenomes</taxon>
    </lineage>
</organism>
<proteinExistence type="predicted"/>
<comment type="caution">
    <text evidence="1">The sequence shown here is derived from an EMBL/GenBank/DDBJ whole genome shotgun (WGS) entry which is preliminary data.</text>
</comment>
<sequence length="68" mass="7755">MNDEKYIKARNKLIPEAERYANEVHGKPIGQVEDLAWSKTFLLKMDALAVKEGLIEPYLVGRGWITPV</sequence>
<evidence type="ECO:0000313" key="1">
    <source>
        <dbReference type="EMBL" id="KKL09627.1"/>
    </source>
</evidence>
<name>A0A0F9B741_9ZZZZ</name>
<reference evidence="1" key="1">
    <citation type="journal article" date="2015" name="Nature">
        <title>Complex archaea that bridge the gap between prokaryotes and eukaryotes.</title>
        <authorList>
            <person name="Spang A."/>
            <person name="Saw J.H."/>
            <person name="Jorgensen S.L."/>
            <person name="Zaremba-Niedzwiedzka K."/>
            <person name="Martijn J."/>
            <person name="Lind A.E."/>
            <person name="van Eijk R."/>
            <person name="Schleper C."/>
            <person name="Guy L."/>
            <person name="Ettema T.J."/>
        </authorList>
    </citation>
    <scope>NUCLEOTIDE SEQUENCE</scope>
</reference>
<dbReference type="AlphaFoldDB" id="A0A0F9B741"/>